<evidence type="ECO:0000256" key="4">
    <source>
        <dbReference type="ARBA" id="ARBA00022618"/>
    </source>
</evidence>
<name>A0A8J2YCD7_9BACL</name>
<dbReference type="RefSeq" id="WP_188647315.1">
    <property type="nucleotide sequence ID" value="NZ_BMHQ01000004.1"/>
</dbReference>
<feature type="coiled-coil region" evidence="7">
    <location>
        <begin position="30"/>
        <end position="57"/>
    </location>
</feature>
<gene>
    <name evidence="8" type="primary">gpsB</name>
    <name evidence="8" type="ORF">GCM10011571_15580</name>
</gene>
<comment type="caution">
    <text evidence="8">The sequence shown here is derived from an EMBL/GenBank/DDBJ whole genome shotgun (WGS) entry which is preliminary data.</text>
</comment>
<reference evidence="8" key="1">
    <citation type="journal article" date="2014" name="Int. J. Syst. Evol. Microbiol.">
        <title>Complete genome sequence of Corynebacterium casei LMG S-19264T (=DSM 44701T), isolated from a smear-ripened cheese.</title>
        <authorList>
            <consortium name="US DOE Joint Genome Institute (JGI-PGF)"/>
            <person name="Walter F."/>
            <person name="Albersmeier A."/>
            <person name="Kalinowski J."/>
            <person name="Ruckert C."/>
        </authorList>
    </citation>
    <scope>NUCLEOTIDE SEQUENCE</scope>
    <source>
        <strain evidence="8">CGMCC 1.15179</strain>
    </source>
</reference>
<proteinExistence type="inferred from homology"/>
<dbReference type="NCBIfam" id="TIGR03544">
    <property type="entry name" value="DivI1A_domain"/>
    <property type="match status" value="1"/>
</dbReference>
<dbReference type="Pfam" id="PF05103">
    <property type="entry name" value="DivIVA"/>
    <property type="match status" value="1"/>
</dbReference>
<dbReference type="InterPro" id="IPR007793">
    <property type="entry name" value="DivIVA_fam"/>
</dbReference>
<dbReference type="EMBL" id="BMHQ01000004">
    <property type="protein sequence ID" value="GGE14944.1"/>
    <property type="molecule type" value="Genomic_DNA"/>
</dbReference>
<evidence type="ECO:0000256" key="3">
    <source>
        <dbReference type="ARBA" id="ARBA00022490"/>
    </source>
</evidence>
<dbReference type="Gene3D" id="6.10.250.660">
    <property type="match status" value="1"/>
</dbReference>
<organism evidence="8 9">
    <name type="scientific">Marinithermofilum abyssi</name>
    <dbReference type="NCBI Taxonomy" id="1571185"/>
    <lineage>
        <taxon>Bacteria</taxon>
        <taxon>Bacillati</taxon>
        <taxon>Bacillota</taxon>
        <taxon>Bacilli</taxon>
        <taxon>Bacillales</taxon>
        <taxon>Thermoactinomycetaceae</taxon>
        <taxon>Marinithermofilum</taxon>
    </lineage>
</organism>
<dbReference type="PANTHER" id="PTHR35794">
    <property type="entry name" value="CELL DIVISION PROTEIN DIVIVA"/>
    <property type="match status" value="1"/>
</dbReference>
<evidence type="ECO:0000256" key="6">
    <source>
        <dbReference type="ARBA" id="ARBA00023306"/>
    </source>
</evidence>
<keyword evidence="6" id="KW-0131">Cell cycle</keyword>
<dbReference type="AlphaFoldDB" id="A0A8J2YCD7"/>
<comment type="similarity">
    <text evidence="2">Belongs to the DivIVA family.</text>
</comment>
<dbReference type="InterPro" id="IPR019933">
    <property type="entry name" value="DivIVA_domain"/>
</dbReference>
<accession>A0A8J2YCD7</accession>
<sequence length="88" mass="10741">MQRLTPRDIYNKDFKTSLRGYDIDEVNHFLDLVIKNYEEVIQENQQLKEELRKQKRQRTGPVPAVGDQDQMIRDIVRRLERLEKMVRR</sequence>
<protein>
    <submittedName>
        <fullName evidence="8">Cell cycle protein GpsB</fullName>
    </submittedName>
</protein>
<comment type="subcellular location">
    <subcellularLocation>
        <location evidence="1">Cytoplasm</location>
    </subcellularLocation>
</comment>
<evidence type="ECO:0000313" key="8">
    <source>
        <dbReference type="EMBL" id="GGE14944.1"/>
    </source>
</evidence>
<keyword evidence="5 7" id="KW-0175">Coiled coil</keyword>
<keyword evidence="4" id="KW-0132">Cell division</keyword>
<keyword evidence="3" id="KW-0963">Cytoplasm</keyword>
<keyword evidence="9" id="KW-1185">Reference proteome</keyword>
<dbReference type="PANTHER" id="PTHR35794:SF2">
    <property type="entry name" value="CELL DIVISION PROTEIN DIVIVA"/>
    <property type="match status" value="1"/>
</dbReference>
<evidence type="ECO:0000313" key="9">
    <source>
        <dbReference type="Proteomes" id="UP000625210"/>
    </source>
</evidence>
<evidence type="ECO:0000256" key="7">
    <source>
        <dbReference type="SAM" id="Coils"/>
    </source>
</evidence>
<dbReference type="Proteomes" id="UP000625210">
    <property type="component" value="Unassembled WGS sequence"/>
</dbReference>
<evidence type="ECO:0000256" key="2">
    <source>
        <dbReference type="ARBA" id="ARBA00009008"/>
    </source>
</evidence>
<dbReference type="GO" id="GO:0005737">
    <property type="term" value="C:cytoplasm"/>
    <property type="evidence" value="ECO:0007669"/>
    <property type="project" value="UniProtKB-SubCell"/>
</dbReference>
<dbReference type="GO" id="GO:0051301">
    <property type="term" value="P:cell division"/>
    <property type="evidence" value="ECO:0007669"/>
    <property type="project" value="UniProtKB-KW"/>
</dbReference>
<evidence type="ECO:0000256" key="5">
    <source>
        <dbReference type="ARBA" id="ARBA00023054"/>
    </source>
</evidence>
<evidence type="ECO:0000256" key="1">
    <source>
        <dbReference type="ARBA" id="ARBA00004496"/>
    </source>
</evidence>
<reference evidence="8" key="2">
    <citation type="submission" date="2020-09" db="EMBL/GenBank/DDBJ databases">
        <authorList>
            <person name="Sun Q."/>
            <person name="Zhou Y."/>
        </authorList>
    </citation>
    <scope>NUCLEOTIDE SEQUENCE</scope>
    <source>
        <strain evidence="8">CGMCC 1.15179</strain>
    </source>
</reference>